<organism evidence="1 2">
    <name type="scientific">Morganella psychrotolerans</name>
    <dbReference type="NCBI Taxonomy" id="368603"/>
    <lineage>
        <taxon>Bacteria</taxon>
        <taxon>Pseudomonadati</taxon>
        <taxon>Pseudomonadota</taxon>
        <taxon>Gammaproteobacteria</taxon>
        <taxon>Enterobacterales</taxon>
        <taxon>Morganellaceae</taxon>
        <taxon>Morganella</taxon>
    </lineage>
</organism>
<dbReference type="Gene3D" id="3.40.50.1820">
    <property type="entry name" value="alpha/beta hydrolase"/>
    <property type="match status" value="1"/>
</dbReference>
<proteinExistence type="predicted"/>
<dbReference type="PANTHER" id="PTHR35602">
    <property type="entry name" value="ESTERASE YQIA-RELATED"/>
    <property type="match status" value="1"/>
</dbReference>
<dbReference type="InterPro" id="IPR029058">
    <property type="entry name" value="AB_hydrolase_fold"/>
</dbReference>
<evidence type="ECO:0000313" key="2">
    <source>
        <dbReference type="Proteomes" id="UP000092247"/>
    </source>
</evidence>
<dbReference type="Pfam" id="PF05728">
    <property type="entry name" value="UPF0227"/>
    <property type="match status" value="1"/>
</dbReference>
<dbReference type="InterPro" id="IPR008886">
    <property type="entry name" value="UPF0227/Esterase_YqiA"/>
</dbReference>
<reference evidence="1 2" key="1">
    <citation type="submission" date="2016-06" db="EMBL/GenBank/DDBJ databases">
        <authorList>
            <person name="Kjaerup R.B."/>
            <person name="Dalgaard T.S."/>
            <person name="Juul-Madsen H.R."/>
        </authorList>
    </citation>
    <scope>NUCLEOTIDE SEQUENCE [LARGE SCALE GENOMIC DNA]</scope>
    <source>
        <strain evidence="1 2">GCSL-Mp3</strain>
    </source>
</reference>
<dbReference type="PANTHER" id="PTHR35602:SF3">
    <property type="entry name" value="ESTERASE YQIA"/>
    <property type="match status" value="1"/>
</dbReference>
<gene>
    <name evidence="1" type="ORF">AYY17_11830</name>
</gene>
<name>A0A1B8H1L1_9GAMM</name>
<dbReference type="STRING" id="368603.AYY16_14980"/>
<accession>A0A1B8H1L1</accession>
<evidence type="ECO:0000313" key="1">
    <source>
        <dbReference type="EMBL" id="OBU02977.1"/>
    </source>
</evidence>
<dbReference type="AlphaFoldDB" id="A0A1B8H1L1"/>
<dbReference type="NCBIfam" id="NF008291">
    <property type="entry name" value="PRK11071.1"/>
    <property type="match status" value="1"/>
</dbReference>
<dbReference type="RefSeq" id="WP_067426244.1">
    <property type="nucleotide sequence ID" value="NZ_CBCPID010000007.1"/>
</dbReference>
<comment type="caution">
    <text evidence="1">The sequence shown here is derived from an EMBL/GenBank/DDBJ whole genome shotgun (WGS) entry which is preliminary data.</text>
</comment>
<sequence length="193" mass="21687">MATLLYLHGFNSSPLSEKGMMLKSWLAEHHPEIRMIIPQLPCYPDEATLCLENLMSSLAGENTGIVGSSLGGYFAIWLSQTFDVPAVVVNPAVYPFELLQNYLGENVNPYTHERYTLEPRHMQDLRAVYVDSPESPDLIWLLQQTGDEILDYRQAVTHLVACKQTIEPGGSHAFTGFPRYFPQIINFLGLGNN</sequence>
<dbReference type="SUPFAM" id="SSF53474">
    <property type="entry name" value="alpha/beta-Hydrolases"/>
    <property type="match status" value="1"/>
</dbReference>
<dbReference type="EMBL" id="LZEX01000044">
    <property type="protein sequence ID" value="OBU02977.1"/>
    <property type="molecule type" value="Genomic_DNA"/>
</dbReference>
<dbReference type="Proteomes" id="UP000092247">
    <property type="component" value="Unassembled WGS sequence"/>
</dbReference>
<protein>
    <submittedName>
        <fullName evidence="1">Esterase YqiA</fullName>
    </submittedName>
</protein>